<dbReference type="Proteomes" id="UP000499080">
    <property type="component" value="Unassembled WGS sequence"/>
</dbReference>
<accession>A0A4Y2RXL7</accession>
<organism evidence="1 2">
    <name type="scientific">Araneus ventricosus</name>
    <name type="common">Orbweaver spider</name>
    <name type="synonym">Epeira ventricosa</name>
    <dbReference type="NCBI Taxonomy" id="182803"/>
    <lineage>
        <taxon>Eukaryota</taxon>
        <taxon>Metazoa</taxon>
        <taxon>Ecdysozoa</taxon>
        <taxon>Arthropoda</taxon>
        <taxon>Chelicerata</taxon>
        <taxon>Arachnida</taxon>
        <taxon>Araneae</taxon>
        <taxon>Araneomorphae</taxon>
        <taxon>Entelegynae</taxon>
        <taxon>Araneoidea</taxon>
        <taxon>Araneidae</taxon>
        <taxon>Araneus</taxon>
    </lineage>
</organism>
<comment type="caution">
    <text evidence="1">The sequence shown here is derived from an EMBL/GenBank/DDBJ whole genome shotgun (WGS) entry which is preliminary data.</text>
</comment>
<proteinExistence type="predicted"/>
<evidence type="ECO:0000313" key="2">
    <source>
        <dbReference type="Proteomes" id="UP000499080"/>
    </source>
</evidence>
<dbReference type="EMBL" id="BGPR01018641">
    <property type="protein sequence ID" value="GBN79720.1"/>
    <property type="molecule type" value="Genomic_DNA"/>
</dbReference>
<sequence>MEKYHSGWKKLDFQPNQIPALLVSIPLERVVDTSNDLTRLELRDEATFIGNPLNGGNRVSKSSSRGREKIAQRTLELQMNEVLDFST</sequence>
<reference evidence="1 2" key="1">
    <citation type="journal article" date="2019" name="Sci. Rep.">
        <title>Orb-weaving spider Araneus ventricosus genome elucidates the spidroin gene catalogue.</title>
        <authorList>
            <person name="Kono N."/>
            <person name="Nakamura H."/>
            <person name="Ohtoshi R."/>
            <person name="Moran D.A.P."/>
            <person name="Shinohara A."/>
            <person name="Yoshida Y."/>
            <person name="Fujiwara M."/>
            <person name="Mori M."/>
            <person name="Tomita M."/>
            <person name="Arakawa K."/>
        </authorList>
    </citation>
    <scope>NUCLEOTIDE SEQUENCE [LARGE SCALE GENOMIC DNA]</scope>
</reference>
<name>A0A4Y2RXL7_ARAVE</name>
<keyword evidence="2" id="KW-1185">Reference proteome</keyword>
<protein>
    <submittedName>
        <fullName evidence="1">Uncharacterized protein</fullName>
    </submittedName>
</protein>
<dbReference type="AlphaFoldDB" id="A0A4Y2RXL7"/>
<gene>
    <name evidence="1" type="ORF">AVEN_23247_1</name>
</gene>
<evidence type="ECO:0000313" key="1">
    <source>
        <dbReference type="EMBL" id="GBN79720.1"/>
    </source>
</evidence>